<name>E1RF08_METP4</name>
<gene>
    <name evidence="2" type="ordered locus">Mpet_2508</name>
</gene>
<dbReference type="OrthoDB" id="118042at2157"/>
<keyword evidence="1" id="KW-1133">Transmembrane helix</keyword>
<dbReference type="GeneID" id="9745001"/>
<feature type="transmembrane region" description="Helical" evidence="1">
    <location>
        <begin position="91"/>
        <end position="114"/>
    </location>
</feature>
<dbReference type="GO" id="GO:0016787">
    <property type="term" value="F:hydrolase activity"/>
    <property type="evidence" value="ECO:0007669"/>
    <property type="project" value="UniProtKB-KW"/>
</dbReference>
<dbReference type="eggNOG" id="arCOG01744">
    <property type="taxonomic scope" value="Archaea"/>
</dbReference>
<accession>E1RF08</accession>
<dbReference type="InterPro" id="IPR007404">
    <property type="entry name" value="YdjM-like"/>
</dbReference>
<dbReference type="HOGENOM" id="CLU_923203_0_0_2"/>
<dbReference type="KEGG" id="mpi:Mpet_2508"/>
<dbReference type="RefSeq" id="WP_013330425.1">
    <property type="nucleotide sequence ID" value="NC_014507.1"/>
</dbReference>
<feature type="transmembrane region" description="Helical" evidence="1">
    <location>
        <begin position="135"/>
        <end position="155"/>
    </location>
</feature>
<dbReference type="EMBL" id="CP002117">
    <property type="protein sequence ID" value="ADN37252.1"/>
    <property type="molecule type" value="Genomic_DNA"/>
</dbReference>
<sequence>MDILTHAFSVIFLGGNLDIFLVCFGVVGTILPDMDILMHRLSGRDPLLYIFSHGGITHSIAGSILIAIVAFSSICLMQLAGILSLPSDPGFWISGLGMIVGGALLHITLDYLAYPGIPLFFPLSDKKYTLGIFPGPSLFLTIASVVFLILLILGFAGAADIYLWGIVFLGIIIFSLIKKGLVAGRFRGKETIPTFHPLHWIIVSEDDREYTISRYSITGGVYGESAYKKSESVGEEEIEALADDPEMKRLRYSSYLVVFERSEGKIRAYDPLRVSGLMFYPPDYREYVAELPES</sequence>
<keyword evidence="1" id="KW-0812">Transmembrane</keyword>
<feature type="transmembrane region" description="Helical" evidence="1">
    <location>
        <begin position="47"/>
        <end position="71"/>
    </location>
</feature>
<evidence type="ECO:0000313" key="2">
    <source>
        <dbReference type="EMBL" id="ADN37252.1"/>
    </source>
</evidence>
<keyword evidence="2" id="KW-0378">Hydrolase</keyword>
<organism evidence="2 3">
    <name type="scientific">Methanolacinia petrolearia (strain DSM 11571 / OCM 486 / SEBR 4847)</name>
    <name type="common">Methanoplanus petrolearius</name>
    <dbReference type="NCBI Taxonomy" id="679926"/>
    <lineage>
        <taxon>Archaea</taxon>
        <taxon>Methanobacteriati</taxon>
        <taxon>Methanobacteriota</taxon>
        <taxon>Stenosarchaea group</taxon>
        <taxon>Methanomicrobia</taxon>
        <taxon>Methanomicrobiales</taxon>
        <taxon>Methanomicrobiaceae</taxon>
        <taxon>Methanolacinia</taxon>
    </lineage>
</organism>
<keyword evidence="3" id="KW-1185">Reference proteome</keyword>
<dbReference type="Pfam" id="PF04307">
    <property type="entry name" value="YdjM"/>
    <property type="match status" value="1"/>
</dbReference>
<protein>
    <submittedName>
        <fullName evidence="2">Membrane-bound metal-dependent hydrolase</fullName>
    </submittedName>
</protein>
<feature type="transmembrane region" description="Helical" evidence="1">
    <location>
        <begin position="6"/>
        <end position="27"/>
    </location>
</feature>
<dbReference type="AlphaFoldDB" id="E1RF08"/>
<dbReference type="Proteomes" id="UP000006565">
    <property type="component" value="Chromosome"/>
</dbReference>
<reference evidence="2 3" key="1">
    <citation type="journal article" date="2010" name="Stand. Genomic Sci.">
        <title>Complete genome sequence of Methanoplanus petrolearius type strain (SEBR 4847).</title>
        <authorList>
            <person name="Brambilla E."/>
            <person name="Djao O.D."/>
            <person name="Daligault H."/>
            <person name="Lapidus A."/>
            <person name="Lucas S."/>
            <person name="Hammon N."/>
            <person name="Nolan M."/>
            <person name="Tice H."/>
            <person name="Cheng J.F."/>
            <person name="Han C."/>
            <person name="Tapia R."/>
            <person name="Goodwin L."/>
            <person name="Pitluck S."/>
            <person name="Liolios K."/>
            <person name="Ivanova N."/>
            <person name="Mavromatis K."/>
            <person name="Mikhailova N."/>
            <person name="Pati A."/>
            <person name="Chen A."/>
            <person name="Palaniappan K."/>
            <person name="Land M."/>
            <person name="Hauser L."/>
            <person name="Chang Y.J."/>
            <person name="Jeffries C.D."/>
            <person name="Rohde M."/>
            <person name="Spring S."/>
            <person name="Sikorski J."/>
            <person name="Goker M."/>
            <person name="Woyke T."/>
            <person name="Bristow J."/>
            <person name="Eisen J.A."/>
            <person name="Markowitz V."/>
            <person name="Hugenholtz P."/>
            <person name="Kyrpides N.C."/>
            <person name="Klenk H.P."/>
        </authorList>
    </citation>
    <scope>NUCLEOTIDE SEQUENCE [LARGE SCALE GENOMIC DNA]</scope>
    <source>
        <strain evidence="3">DSM 11571 / OCM 486 / SEBR 4847</strain>
    </source>
</reference>
<evidence type="ECO:0000256" key="1">
    <source>
        <dbReference type="SAM" id="Phobius"/>
    </source>
</evidence>
<feature type="transmembrane region" description="Helical" evidence="1">
    <location>
        <begin position="161"/>
        <end position="177"/>
    </location>
</feature>
<keyword evidence="1" id="KW-0472">Membrane</keyword>
<dbReference type="STRING" id="679926.Mpet_2508"/>
<evidence type="ECO:0000313" key="3">
    <source>
        <dbReference type="Proteomes" id="UP000006565"/>
    </source>
</evidence>
<proteinExistence type="predicted"/>